<protein>
    <submittedName>
        <fullName evidence="2">Uncharacterized protein</fullName>
    </submittedName>
</protein>
<evidence type="ECO:0000313" key="3">
    <source>
        <dbReference type="Proteomes" id="UP001201980"/>
    </source>
</evidence>
<dbReference type="AlphaFoldDB" id="A0AAD5RTB5"/>
<feature type="region of interest" description="Disordered" evidence="1">
    <location>
        <begin position="103"/>
        <end position="159"/>
    </location>
</feature>
<dbReference type="Proteomes" id="UP001201980">
    <property type="component" value="Unassembled WGS sequence"/>
</dbReference>
<proteinExistence type="predicted"/>
<comment type="caution">
    <text evidence="2">The sequence shown here is derived from an EMBL/GenBank/DDBJ whole genome shotgun (WGS) entry which is preliminary data.</text>
</comment>
<evidence type="ECO:0000313" key="2">
    <source>
        <dbReference type="EMBL" id="KAJ2902846.1"/>
    </source>
</evidence>
<evidence type="ECO:0000256" key="1">
    <source>
        <dbReference type="SAM" id="MobiDB-lite"/>
    </source>
</evidence>
<reference evidence="2" key="1">
    <citation type="submission" date="2022-07" db="EMBL/GenBank/DDBJ databases">
        <title>Draft genome sequence of Zalerion maritima ATCC 34329, a (micro)plastics degrading marine fungus.</title>
        <authorList>
            <person name="Paco A."/>
            <person name="Goncalves M.F.M."/>
            <person name="Rocha-Santos T.A.P."/>
            <person name="Alves A."/>
        </authorList>
    </citation>
    <scope>NUCLEOTIDE SEQUENCE</scope>
    <source>
        <strain evidence="2">ATCC 34329</strain>
    </source>
</reference>
<name>A0AAD5RTB5_9PEZI</name>
<organism evidence="2 3">
    <name type="scientific">Zalerion maritima</name>
    <dbReference type="NCBI Taxonomy" id="339359"/>
    <lineage>
        <taxon>Eukaryota</taxon>
        <taxon>Fungi</taxon>
        <taxon>Dikarya</taxon>
        <taxon>Ascomycota</taxon>
        <taxon>Pezizomycotina</taxon>
        <taxon>Sordariomycetes</taxon>
        <taxon>Lulworthiomycetidae</taxon>
        <taxon>Lulworthiales</taxon>
        <taxon>Lulworthiaceae</taxon>
        <taxon>Zalerion</taxon>
    </lineage>
</organism>
<dbReference type="EMBL" id="JAKWBI020000100">
    <property type="protein sequence ID" value="KAJ2902846.1"/>
    <property type="molecule type" value="Genomic_DNA"/>
</dbReference>
<accession>A0AAD5RTB5</accession>
<keyword evidence="3" id="KW-1185">Reference proteome</keyword>
<gene>
    <name evidence="2" type="ORF">MKZ38_000040</name>
</gene>
<sequence length="159" mass="17582">MRAQLVYDFTYRSHLDPAALEDLRHFAFAAAHGAHAAPHLAIPEESRSILGPRSAKLKFVIRAWHEIVCTVRMASLNREIGVSGGHLIRYGCSRAEAESGFVPGRKKQDVTVTQEKRRRAGRPPRDAVGVLSKKPVLPELGVDKSSPTPFQHSRPDDEA</sequence>